<feature type="chain" id="PRO_5013133145" evidence="9">
    <location>
        <begin position="21"/>
        <end position="441"/>
    </location>
</feature>
<dbReference type="InterPro" id="IPR003423">
    <property type="entry name" value="OMP_efflux"/>
</dbReference>
<gene>
    <name evidence="10" type="ORF">DSM01_1250</name>
    <name evidence="11" type="ORF">SAMN04487999_1957</name>
</gene>
<evidence type="ECO:0000313" key="11">
    <source>
        <dbReference type="EMBL" id="SHI07409.1"/>
    </source>
</evidence>
<dbReference type="GO" id="GO:0015288">
    <property type="term" value="F:porin activity"/>
    <property type="evidence" value="ECO:0007669"/>
    <property type="project" value="TreeGrafter"/>
</dbReference>
<dbReference type="EMBL" id="FQXT01000003">
    <property type="protein sequence ID" value="SHI07409.1"/>
    <property type="molecule type" value="Genomic_DNA"/>
</dbReference>
<dbReference type="PANTHER" id="PTHR30026">
    <property type="entry name" value="OUTER MEMBRANE PROTEIN TOLC"/>
    <property type="match status" value="1"/>
</dbReference>
<dbReference type="Gene3D" id="1.20.1600.10">
    <property type="entry name" value="Outer membrane efflux proteins (OEP)"/>
    <property type="match status" value="1"/>
</dbReference>
<keyword evidence="6" id="KW-0472">Membrane</keyword>
<dbReference type="SUPFAM" id="SSF56954">
    <property type="entry name" value="Outer membrane efflux proteins (OEP)"/>
    <property type="match status" value="1"/>
</dbReference>
<reference evidence="10 13" key="3">
    <citation type="submission" date="2018-07" db="EMBL/GenBank/DDBJ databases">
        <title>Leeuwenhoekiella genomics.</title>
        <authorList>
            <person name="Tahon G."/>
            <person name="Willems A."/>
        </authorList>
    </citation>
    <scope>NUCLEOTIDE SEQUENCE [LARGE SCALE GENOMIC DNA]</scope>
    <source>
        <strain evidence="10 13">LMG 24856</strain>
    </source>
</reference>
<evidence type="ECO:0000313" key="10">
    <source>
        <dbReference type="EMBL" id="RXG30500.1"/>
    </source>
</evidence>
<keyword evidence="3" id="KW-0813">Transport</keyword>
<evidence type="ECO:0000256" key="7">
    <source>
        <dbReference type="ARBA" id="ARBA00023237"/>
    </source>
</evidence>
<evidence type="ECO:0000256" key="2">
    <source>
        <dbReference type="ARBA" id="ARBA00007613"/>
    </source>
</evidence>
<dbReference type="PANTHER" id="PTHR30026:SF20">
    <property type="entry name" value="OUTER MEMBRANE PROTEIN TOLC"/>
    <property type="match status" value="1"/>
</dbReference>
<evidence type="ECO:0000256" key="8">
    <source>
        <dbReference type="SAM" id="Coils"/>
    </source>
</evidence>
<comment type="subcellular location">
    <subcellularLocation>
        <location evidence="1">Cell outer membrane</location>
    </subcellularLocation>
</comment>
<keyword evidence="8" id="KW-0175">Coiled coil</keyword>
<evidence type="ECO:0000256" key="4">
    <source>
        <dbReference type="ARBA" id="ARBA00022452"/>
    </source>
</evidence>
<evidence type="ECO:0000256" key="1">
    <source>
        <dbReference type="ARBA" id="ARBA00004442"/>
    </source>
</evidence>
<evidence type="ECO:0000313" key="13">
    <source>
        <dbReference type="Proteomes" id="UP000290037"/>
    </source>
</evidence>
<evidence type="ECO:0000256" key="6">
    <source>
        <dbReference type="ARBA" id="ARBA00023136"/>
    </source>
</evidence>
<dbReference type="OrthoDB" id="680214at2"/>
<dbReference type="EMBL" id="QOVN01000002">
    <property type="protein sequence ID" value="RXG30500.1"/>
    <property type="molecule type" value="Genomic_DNA"/>
</dbReference>
<sequence>MKTRFIITAIPLFFSLFVSQAQKIQNLSLDDVVQMALTTSDASKINAAQVTQAQQALKVSKNNQYPDVDISGQYRYLTNADVKLQIPVSATSAGNSEEQATASPDVNGLWLGSANVSMPLFSGFKLKNSISASENKLQAAIYNAANDQEELALRAIQTYLNLYKANATIGLFEDNLKSANQRVTDFSNMEANGLLARNDLLKAQLQQANVELSLAEAKKNAKILNYRLNALLKLPEETQISTEVNAVTPVANGLPSTENRNDLKALDFQEEALQDQIKVAKADYYPSLALVGGYIALDLNNALTVTNAMNVGVGVSYNLASLFKSKANVKLAESQAQQLRYQIDEATAQAKVNAQNAFAEYNLALNTFEVYEVSKEQAEENYRIVKDKYDNGLSDTNDLLEADVQQLQANINLTYAKADITQTYYQLLSAEGVLTKQFSQN</sequence>
<organism evidence="11 12">
    <name type="scientific">Leeuwenhoekiella palythoae</name>
    <dbReference type="NCBI Taxonomy" id="573501"/>
    <lineage>
        <taxon>Bacteria</taxon>
        <taxon>Pseudomonadati</taxon>
        <taxon>Bacteroidota</taxon>
        <taxon>Flavobacteriia</taxon>
        <taxon>Flavobacteriales</taxon>
        <taxon>Flavobacteriaceae</taxon>
        <taxon>Leeuwenhoekiella</taxon>
    </lineage>
</organism>
<dbReference type="Pfam" id="PF02321">
    <property type="entry name" value="OEP"/>
    <property type="match status" value="2"/>
</dbReference>
<comment type="similarity">
    <text evidence="2">Belongs to the outer membrane factor (OMF) (TC 1.B.17) family.</text>
</comment>
<dbReference type="STRING" id="573501.SAMN04487999_1957"/>
<evidence type="ECO:0000313" key="12">
    <source>
        <dbReference type="Proteomes" id="UP000184240"/>
    </source>
</evidence>
<dbReference type="Proteomes" id="UP000184240">
    <property type="component" value="Unassembled WGS sequence"/>
</dbReference>
<keyword evidence="5" id="KW-0812">Transmembrane</keyword>
<keyword evidence="4" id="KW-1134">Transmembrane beta strand</keyword>
<reference evidence="12" key="2">
    <citation type="submission" date="2016-11" db="EMBL/GenBank/DDBJ databases">
        <authorList>
            <person name="Varghese N."/>
            <person name="Submissions S."/>
        </authorList>
    </citation>
    <scope>NUCLEOTIDE SEQUENCE [LARGE SCALE GENOMIC DNA]</scope>
    <source>
        <strain evidence="12">DSM 19859</strain>
    </source>
</reference>
<evidence type="ECO:0000256" key="5">
    <source>
        <dbReference type="ARBA" id="ARBA00022692"/>
    </source>
</evidence>
<feature type="coiled-coil region" evidence="8">
    <location>
        <begin position="191"/>
        <end position="218"/>
    </location>
</feature>
<accession>A0A1M5Y665</accession>
<dbReference type="GO" id="GO:0009279">
    <property type="term" value="C:cell outer membrane"/>
    <property type="evidence" value="ECO:0007669"/>
    <property type="project" value="UniProtKB-SubCell"/>
</dbReference>
<dbReference type="GO" id="GO:0015562">
    <property type="term" value="F:efflux transmembrane transporter activity"/>
    <property type="evidence" value="ECO:0007669"/>
    <property type="project" value="InterPro"/>
</dbReference>
<dbReference type="AlphaFoldDB" id="A0A1M5Y665"/>
<name>A0A1M5Y665_9FLAO</name>
<keyword evidence="9" id="KW-0732">Signal</keyword>
<protein>
    <submittedName>
        <fullName evidence="11">Outer membrane protein TolC</fullName>
    </submittedName>
</protein>
<keyword evidence="7" id="KW-0998">Cell outer membrane</keyword>
<dbReference type="Proteomes" id="UP000290037">
    <property type="component" value="Unassembled WGS sequence"/>
</dbReference>
<proteinExistence type="inferred from homology"/>
<dbReference type="GO" id="GO:1990281">
    <property type="term" value="C:efflux pump complex"/>
    <property type="evidence" value="ECO:0007669"/>
    <property type="project" value="TreeGrafter"/>
</dbReference>
<feature type="signal peptide" evidence="9">
    <location>
        <begin position="1"/>
        <end position="20"/>
    </location>
</feature>
<keyword evidence="13" id="KW-1185">Reference proteome</keyword>
<reference evidence="11" key="1">
    <citation type="submission" date="2016-11" db="EMBL/GenBank/DDBJ databases">
        <authorList>
            <person name="Jaros S."/>
            <person name="Januszkiewicz K."/>
            <person name="Wedrychowicz H."/>
        </authorList>
    </citation>
    <scope>NUCLEOTIDE SEQUENCE [LARGE SCALE GENOMIC DNA]</scope>
    <source>
        <strain evidence="11">DSM 19859</strain>
    </source>
</reference>
<dbReference type="InterPro" id="IPR051906">
    <property type="entry name" value="TolC-like"/>
</dbReference>
<dbReference type="RefSeq" id="WP_072982595.1">
    <property type="nucleotide sequence ID" value="NZ_FQXT01000003.1"/>
</dbReference>
<evidence type="ECO:0000256" key="9">
    <source>
        <dbReference type="SAM" id="SignalP"/>
    </source>
</evidence>
<evidence type="ECO:0000256" key="3">
    <source>
        <dbReference type="ARBA" id="ARBA00022448"/>
    </source>
</evidence>